<keyword evidence="7" id="KW-0862">Zinc</keyword>
<keyword evidence="3 7" id="KW-0547">Nucleotide-binding</keyword>
<dbReference type="GO" id="GO:0005524">
    <property type="term" value="F:ATP binding"/>
    <property type="evidence" value="ECO:0007669"/>
    <property type="project" value="UniProtKB-UniRule"/>
</dbReference>
<evidence type="ECO:0000256" key="1">
    <source>
        <dbReference type="ARBA" id="ARBA00007894"/>
    </source>
</evidence>
<dbReference type="HAMAP" id="MF_00022">
    <property type="entry name" value="Glu_tRNA_synth_type1"/>
    <property type="match status" value="1"/>
</dbReference>
<evidence type="ECO:0000256" key="7">
    <source>
        <dbReference type="HAMAP-Rule" id="MF_00022"/>
    </source>
</evidence>
<feature type="domain" description="Glutamyl/glutaminyl-tRNA synthetase class Ib catalytic" evidence="8">
    <location>
        <begin position="3"/>
        <end position="320"/>
    </location>
</feature>
<dbReference type="CDD" id="cd00808">
    <property type="entry name" value="GluRS_core"/>
    <property type="match status" value="1"/>
</dbReference>
<keyword evidence="6 7" id="KW-0030">Aminoacyl-tRNA synthetase</keyword>
<keyword evidence="11" id="KW-1185">Reference proteome</keyword>
<evidence type="ECO:0000256" key="6">
    <source>
        <dbReference type="ARBA" id="ARBA00023146"/>
    </source>
</evidence>
<feature type="binding site" evidence="7">
    <location>
        <position position="109"/>
    </location>
    <ligand>
        <name>Zn(2+)</name>
        <dbReference type="ChEBI" id="CHEBI:29105"/>
    </ligand>
</feature>
<keyword evidence="7" id="KW-0963">Cytoplasm</keyword>
<dbReference type="GO" id="GO:0000049">
    <property type="term" value="F:tRNA binding"/>
    <property type="evidence" value="ECO:0007669"/>
    <property type="project" value="InterPro"/>
</dbReference>
<dbReference type="InterPro" id="IPR045462">
    <property type="entry name" value="aa-tRNA-synth_I_cd-bd"/>
</dbReference>
<feature type="domain" description="Aminoacyl-tRNA synthetase class I anticodon-binding" evidence="9">
    <location>
        <begin position="334"/>
        <end position="472"/>
    </location>
</feature>
<dbReference type="RefSeq" id="WP_100257395.1">
    <property type="nucleotide sequence ID" value="NZ_CP011797.1"/>
</dbReference>
<proteinExistence type="inferred from homology"/>
<comment type="cofactor">
    <cofactor evidence="7">
        <name>Zn(2+)</name>
        <dbReference type="ChEBI" id="CHEBI:29105"/>
    </cofactor>
    <text evidence="7">Binds 1 zinc ion per subunit.</text>
</comment>
<comment type="function">
    <text evidence="7">Catalyzes the attachment of glutamate to tRNA(Glu) in a two-step reaction: glutamate is first activated by ATP to form Glu-AMP and then transferred to the acceptor end of tRNA(Glu).</text>
</comment>
<feature type="binding site" evidence="7">
    <location>
        <position position="136"/>
    </location>
    <ligand>
        <name>Zn(2+)</name>
        <dbReference type="ChEBI" id="CHEBI:29105"/>
    </ligand>
</feature>
<dbReference type="Pfam" id="PF00749">
    <property type="entry name" value="tRNA-synt_1c"/>
    <property type="match status" value="1"/>
</dbReference>
<feature type="short sequence motif" description="'KMSKS' region" evidence="7">
    <location>
        <begin position="251"/>
        <end position="255"/>
    </location>
</feature>
<keyword evidence="2 7" id="KW-0436">Ligase</keyword>
<dbReference type="InterPro" id="IPR049940">
    <property type="entry name" value="GluQ/Sye"/>
</dbReference>
<sequence>MTKIRTRIAPSPTGDPHVGTAYIALFNTVFAKSQGGEFILRIEDTDQVRSTPESEQAILDSLKWLGLNWSEGPDIGGPFGPYRQSDRKDIYQRYSQQLLEQKHAFHCFCSSERLDTLREAQRLAGDDIGYDGHCRHLSETDVAAKLAAGESHVVRMVVPEEGTCIIKDLLRGDVEIEWQQVDMQVLMKSDGLPTYHLASVVDDHLMEISHIMRGEEWISSTPKQLALYQYFGWQPPIYAHLPLLRNTDKSKLSKRKNPTSITYYREMGILPEVLVNFLGMMGWTMPNGEEIFSLDAMVQAFDINRMSLGGPVFDLDKLNWLNGKYIREHHTPAQLLQRLVDWKFNETFATQLMPLVQARADTLADIAPLLMFFFQGNPAISEASFADLKTENEELMQLLQWVLWKLEARQDWTKAGIFADIKAVAEQREQKLKDVNAPIFIAITGSAASVSVMDAMALLGPDMTRGRLRHAIGVLGGLGKKKLKSLERQYQQLNKTGGQ</sequence>
<dbReference type="KEGG" id="rfo:REIFOR_01978"/>
<accession>A0A2K8KQV2</accession>
<comment type="subcellular location">
    <subcellularLocation>
        <location evidence="7">Cytoplasm</location>
    </subcellularLocation>
</comment>
<dbReference type="PANTHER" id="PTHR43311">
    <property type="entry name" value="GLUTAMATE--TRNA LIGASE"/>
    <property type="match status" value="1"/>
</dbReference>
<dbReference type="GO" id="GO:0006424">
    <property type="term" value="P:glutamyl-tRNA aminoacylation"/>
    <property type="evidence" value="ECO:0007669"/>
    <property type="project" value="UniProtKB-UniRule"/>
</dbReference>
<evidence type="ECO:0000313" key="11">
    <source>
        <dbReference type="Proteomes" id="UP000229757"/>
    </source>
</evidence>
<gene>
    <name evidence="7" type="primary">gltX</name>
    <name evidence="10" type="ORF">REIFOR_01978</name>
</gene>
<dbReference type="InterPro" id="IPR014729">
    <property type="entry name" value="Rossmann-like_a/b/a_fold"/>
</dbReference>
<reference evidence="10 11" key="1">
    <citation type="journal article" date="2017" name="Environ. Microbiol.">
        <title>Genomic and physiological analyses of 'Reinekea forsetii' reveal a versatile opportunistic lifestyle during spring algae blooms.</title>
        <authorList>
            <person name="Avci B."/>
            <person name="Hahnke R.L."/>
            <person name="Chafee M."/>
            <person name="Fischer T."/>
            <person name="Gruber-Vodicka H."/>
            <person name="Tegetmeyer H.E."/>
            <person name="Harder J."/>
            <person name="Fuchs B.M."/>
            <person name="Amann R.I."/>
            <person name="Teeling H."/>
        </authorList>
    </citation>
    <scope>NUCLEOTIDE SEQUENCE [LARGE SCALE GENOMIC DNA]</scope>
    <source>
        <strain evidence="10 11">Hel1_31_D35</strain>
    </source>
</reference>
<comment type="catalytic activity">
    <reaction evidence="7">
        <text>tRNA(Glu) + L-glutamate + ATP = L-glutamyl-tRNA(Glu) + AMP + diphosphate</text>
        <dbReference type="Rhea" id="RHEA:23540"/>
        <dbReference type="Rhea" id="RHEA-COMP:9663"/>
        <dbReference type="Rhea" id="RHEA-COMP:9680"/>
        <dbReference type="ChEBI" id="CHEBI:29985"/>
        <dbReference type="ChEBI" id="CHEBI:30616"/>
        <dbReference type="ChEBI" id="CHEBI:33019"/>
        <dbReference type="ChEBI" id="CHEBI:78442"/>
        <dbReference type="ChEBI" id="CHEBI:78520"/>
        <dbReference type="ChEBI" id="CHEBI:456215"/>
        <dbReference type="EC" id="6.1.1.17"/>
    </reaction>
</comment>
<evidence type="ECO:0000259" key="8">
    <source>
        <dbReference type="Pfam" id="PF00749"/>
    </source>
</evidence>
<comment type="subunit">
    <text evidence="7">Monomer.</text>
</comment>
<dbReference type="PROSITE" id="PS00178">
    <property type="entry name" value="AA_TRNA_LIGASE_I"/>
    <property type="match status" value="1"/>
</dbReference>
<dbReference type="SUPFAM" id="SSF48163">
    <property type="entry name" value="An anticodon-binding domain of class I aminoacyl-tRNA synthetases"/>
    <property type="match status" value="1"/>
</dbReference>
<evidence type="ECO:0000256" key="4">
    <source>
        <dbReference type="ARBA" id="ARBA00022840"/>
    </source>
</evidence>
<dbReference type="GO" id="GO:0008270">
    <property type="term" value="F:zinc ion binding"/>
    <property type="evidence" value="ECO:0007669"/>
    <property type="project" value="UniProtKB-UniRule"/>
</dbReference>
<evidence type="ECO:0000313" key="10">
    <source>
        <dbReference type="EMBL" id="ATX77113.1"/>
    </source>
</evidence>
<feature type="binding site" evidence="7">
    <location>
        <position position="134"/>
    </location>
    <ligand>
        <name>Zn(2+)</name>
        <dbReference type="ChEBI" id="CHEBI:29105"/>
    </ligand>
</feature>
<dbReference type="InterPro" id="IPR033910">
    <property type="entry name" value="GluRS_core"/>
</dbReference>
<dbReference type="Proteomes" id="UP000229757">
    <property type="component" value="Chromosome"/>
</dbReference>
<dbReference type="GO" id="GO:0005829">
    <property type="term" value="C:cytosol"/>
    <property type="evidence" value="ECO:0007669"/>
    <property type="project" value="TreeGrafter"/>
</dbReference>
<dbReference type="EMBL" id="CP011797">
    <property type="protein sequence ID" value="ATX77113.1"/>
    <property type="molecule type" value="Genomic_DNA"/>
</dbReference>
<feature type="binding site" evidence="7">
    <location>
        <position position="254"/>
    </location>
    <ligand>
        <name>ATP</name>
        <dbReference type="ChEBI" id="CHEBI:30616"/>
    </ligand>
</feature>
<evidence type="ECO:0000256" key="3">
    <source>
        <dbReference type="ARBA" id="ARBA00022741"/>
    </source>
</evidence>
<dbReference type="FunFam" id="3.40.50.620:FF:000045">
    <property type="entry name" value="Glutamate--tRNA ligase, mitochondrial"/>
    <property type="match status" value="1"/>
</dbReference>
<dbReference type="InterPro" id="IPR001412">
    <property type="entry name" value="aa-tRNA-synth_I_CS"/>
</dbReference>
<dbReference type="PRINTS" id="PR00987">
    <property type="entry name" value="TRNASYNTHGLU"/>
</dbReference>
<dbReference type="InterPro" id="IPR020751">
    <property type="entry name" value="aa-tRNA-synth_I_codon-bd_sub2"/>
</dbReference>
<comment type="similarity">
    <text evidence="1 7">Belongs to the class-I aminoacyl-tRNA synthetase family. Glutamate--tRNA ligase type 1 subfamily.</text>
</comment>
<dbReference type="SUPFAM" id="SSF52374">
    <property type="entry name" value="Nucleotidylyl transferase"/>
    <property type="match status" value="1"/>
</dbReference>
<dbReference type="NCBIfam" id="TIGR00464">
    <property type="entry name" value="gltX_bact"/>
    <property type="match status" value="1"/>
</dbReference>
<keyword evidence="7" id="KW-0479">Metal-binding</keyword>
<evidence type="ECO:0000256" key="5">
    <source>
        <dbReference type="ARBA" id="ARBA00022917"/>
    </source>
</evidence>
<dbReference type="InterPro" id="IPR000924">
    <property type="entry name" value="Glu/Gln-tRNA-synth"/>
</dbReference>
<feature type="binding site" evidence="7">
    <location>
        <position position="107"/>
    </location>
    <ligand>
        <name>Zn(2+)</name>
        <dbReference type="ChEBI" id="CHEBI:29105"/>
    </ligand>
</feature>
<dbReference type="GO" id="GO:0004818">
    <property type="term" value="F:glutamate-tRNA ligase activity"/>
    <property type="evidence" value="ECO:0007669"/>
    <property type="project" value="UniProtKB-UniRule"/>
</dbReference>
<dbReference type="Gene3D" id="1.10.10.350">
    <property type="match status" value="1"/>
</dbReference>
<dbReference type="Pfam" id="PF19269">
    <property type="entry name" value="Anticodon_2"/>
    <property type="match status" value="1"/>
</dbReference>
<keyword evidence="4 7" id="KW-0067">ATP-binding</keyword>
<dbReference type="PANTHER" id="PTHR43311:SF2">
    <property type="entry name" value="GLUTAMATE--TRNA LIGASE, MITOCHONDRIAL-RELATED"/>
    <property type="match status" value="1"/>
</dbReference>
<dbReference type="InterPro" id="IPR008925">
    <property type="entry name" value="aa_tRNA-synth_I_cd-bd_sf"/>
</dbReference>
<dbReference type="InterPro" id="IPR020058">
    <property type="entry name" value="Glu/Gln-tRNA-synth_Ib_cat-dom"/>
</dbReference>
<name>A0A2K8KQV2_9GAMM</name>
<dbReference type="AlphaFoldDB" id="A0A2K8KQV2"/>
<dbReference type="InterPro" id="IPR004527">
    <property type="entry name" value="Glu-tRNA-ligase_bac/mito"/>
</dbReference>
<dbReference type="EC" id="6.1.1.17" evidence="7"/>
<protein>
    <recommendedName>
        <fullName evidence="7">Glutamate--tRNA ligase</fullName>
        <ecNumber evidence="7">6.1.1.17</ecNumber>
    </recommendedName>
    <alternativeName>
        <fullName evidence="7">Glutamyl-tRNA synthetase</fullName>
        <shortName evidence="7">GluRS</shortName>
    </alternativeName>
</protein>
<dbReference type="OrthoDB" id="9807503at2"/>
<keyword evidence="5 7" id="KW-0648">Protein biosynthesis</keyword>
<evidence type="ECO:0000259" key="9">
    <source>
        <dbReference type="Pfam" id="PF19269"/>
    </source>
</evidence>
<dbReference type="Gene3D" id="3.40.50.620">
    <property type="entry name" value="HUPs"/>
    <property type="match status" value="1"/>
</dbReference>
<evidence type="ECO:0000256" key="2">
    <source>
        <dbReference type="ARBA" id="ARBA00022598"/>
    </source>
</evidence>
<organism evidence="10 11">
    <name type="scientific">Reinekea forsetii</name>
    <dbReference type="NCBI Taxonomy" id="1336806"/>
    <lineage>
        <taxon>Bacteria</taxon>
        <taxon>Pseudomonadati</taxon>
        <taxon>Pseudomonadota</taxon>
        <taxon>Gammaproteobacteria</taxon>
        <taxon>Oceanospirillales</taxon>
        <taxon>Saccharospirillaceae</taxon>
        <taxon>Reinekea</taxon>
    </lineage>
</organism>
<feature type="short sequence motif" description="'HIGH' region" evidence="7">
    <location>
        <begin position="10"/>
        <end position="20"/>
    </location>
</feature>